<accession>A0ACC3NJK5</accession>
<dbReference type="Proteomes" id="UP001281147">
    <property type="component" value="Unassembled WGS sequence"/>
</dbReference>
<reference evidence="1" key="1">
    <citation type="submission" date="2023-07" db="EMBL/GenBank/DDBJ databases">
        <title>Black Yeasts Isolated from many extreme environments.</title>
        <authorList>
            <person name="Coleine C."/>
            <person name="Stajich J.E."/>
            <person name="Selbmann L."/>
        </authorList>
    </citation>
    <scope>NUCLEOTIDE SEQUENCE</scope>
    <source>
        <strain evidence="1">CCFEE 5714</strain>
    </source>
</reference>
<proteinExistence type="predicted"/>
<protein>
    <submittedName>
        <fullName evidence="1">Uncharacterized protein</fullName>
    </submittedName>
</protein>
<evidence type="ECO:0000313" key="2">
    <source>
        <dbReference type="Proteomes" id="UP001281147"/>
    </source>
</evidence>
<comment type="caution">
    <text evidence="1">The sequence shown here is derived from an EMBL/GenBank/DDBJ whole genome shotgun (WGS) entry which is preliminary data.</text>
</comment>
<dbReference type="EMBL" id="JAUTXU010000033">
    <property type="protein sequence ID" value="KAK3718191.1"/>
    <property type="molecule type" value="Genomic_DNA"/>
</dbReference>
<name>A0ACC3NJK5_9PEZI</name>
<gene>
    <name evidence="1" type="ORF">LTR37_005306</name>
</gene>
<evidence type="ECO:0000313" key="1">
    <source>
        <dbReference type="EMBL" id="KAK3718191.1"/>
    </source>
</evidence>
<sequence>MKTIIVTGANRGIGRAICQLLLTKQNGSNIKLLAASRAGEDLNLGKGVLYPKLDISSSESIKALAQHVGDKHGKVDVLINNAGVNLDNNYSPENAKQTLDVNYRGTLEMCQTFLPLLARPGGRIINLSSVGSTLKPYANPIQSIFRSQDLTLQNLEILSQEFQSTVTSHTESDSGFAGPGRSYSFSKACVNAFTRILAKENPDVLVNCCCPGWVRTDMGSLIGKPPKTVEDGAKIPVRLAVADIGGVSGEYWANGSVRSKEEGEVQQW</sequence>
<organism evidence="1 2">
    <name type="scientific">Vermiconidia calcicola</name>
    <dbReference type="NCBI Taxonomy" id="1690605"/>
    <lineage>
        <taxon>Eukaryota</taxon>
        <taxon>Fungi</taxon>
        <taxon>Dikarya</taxon>
        <taxon>Ascomycota</taxon>
        <taxon>Pezizomycotina</taxon>
        <taxon>Dothideomycetes</taxon>
        <taxon>Dothideomycetidae</taxon>
        <taxon>Mycosphaerellales</taxon>
        <taxon>Extremaceae</taxon>
        <taxon>Vermiconidia</taxon>
    </lineage>
</organism>
<keyword evidence="2" id="KW-1185">Reference proteome</keyword>